<evidence type="ECO:0000313" key="3">
    <source>
        <dbReference type="EMBL" id="MBI6874603.1"/>
    </source>
</evidence>
<evidence type="ECO:0000259" key="2">
    <source>
        <dbReference type="Pfam" id="PF13649"/>
    </source>
</evidence>
<dbReference type="EMBL" id="JAEEGB010000027">
    <property type="protein sequence ID" value="MBI6874603.1"/>
    <property type="molecule type" value="Genomic_DNA"/>
</dbReference>
<dbReference type="SUPFAM" id="SSF53335">
    <property type="entry name" value="S-adenosyl-L-methionine-dependent methyltransferases"/>
    <property type="match status" value="1"/>
</dbReference>
<keyword evidence="3" id="KW-0489">Methyltransferase</keyword>
<feature type="domain" description="Methyltransferase" evidence="2">
    <location>
        <begin position="43"/>
        <end position="137"/>
    </location>
</feature>
<dbReference type="GO" id="GO:0032259">
    <property type="term" value="P:methylation"/>
    <property type="evidence" value="ECO:0007669"/>
    <property type="project" value="UniProtKB-KW"/>
</dbReference>
<gene>
    <name evidence="3" type="ORF">I6U51_18175</name>
</gene>
<sequence>MECYKEFAHIYDELINSDINYKEWASQILKICDELKVNRKDYLDLACGTGNITGEIVSEFNNTWAVDLSYDMLTEAETKLRGNRNNIKFVCQDITELNLNRKFDLVTCCLDSTNYILEDSSLKEYFSSVLNHLKDEGIFIFDINSYYKLTEVLGNNVYNYDDENVTYIWQNSLEDDIVDMYLTFFVKQGELYKRFDEQHSERAYRCEEIETILKEIGFEIVMKMNNYEDRDIEDITERIVYVVKKAG</sequence>
<dbReference type="CDD" id="cd02440">
    <property type="entry name" value="AdoMet_MTases"/>
    <property type="match status" value="1"/>
</dbReference>
<name>A0A934M6H7_9CLOT</name>
<dbReference type="Pfam" id="PF13649">
    <property type="entry name" value="Methyltransf_25"/>
    <property type="match status" value="1"/>
</dbReference>
<proteinExistence type="predicted"/>
<evidence type="ECO:0000313" key="4">
    <source>
        <dbReference type="Proteomes" id="UP000622687"/>
    </source>
</evidence>
<dbReference type="AlphaFoldDB" id="A0A934M6H7"/>
<dbReference type="GO" id="GO:0008168">
    <property type="term" value="F:methyltransferase activity"/>
    <property type="evidence" value="ECO:0007669"/>
    <property type="project" value="UniProtKB-KW"/>
</dbReference>
<dbReference type="Proteomes" id="UP000622687">
    <property type="component" value="Unassembled WGS sequence"/>
</dbReference>
<reference evidence="3" key="1">
    <citation type="submission" date="2020-12" db="EMBL/GenBank/DDBJ databases">
        <title>Clostridium thailandense sp. nov., a novel acetogenic bacterium isolated from peat land soil in Thailand.</title>
        <authorList>
            <person name="Chaikitkaew S."/>
            <person name="Birkeland N.K."/>
        </authorList>
    </citation>
    <scope>NUCLEOTIDE SEQUENCE</scope>
    <source>
        <strain evidence="3">DSM 17425</strain>
    </source>
</reference>
<dbReference type="PANTHER" id="PTHR43861:SF6">
    <property type="entry name" value="METHYLTRANSFERASE TYPE 11"/>
    <property type="match status" value="1"/>
</dbReference>
<comment type="caution">
    <text evidence="3">The sequence shown here is derived from an EMBL/GenBank/DDBJ whole genome shotgun (WGS) entry which is preliminary data.</text>
</comment>
<organism evidence="3 4">
    <name type="scientific">Clostridium aciditolerans</name>
    <dbReference type="NCBI Taxonomy" id="339861"/>
    <lineage>
        <taxon>Bacteria</taxon>
        <taxon>Bacillati</taxon>
        <taxon>Bacillota</taxon>
        <taxon>Clostridia</taxon>
        <taxon>Eubacteriales</taxon>
        <taxon>Clostridiaceae</taxon>
        <taxon>Clostridium</taxon>
    </lineage>
</organism>
<dbReference type="PANTHER" id="PTHR43861">
    <property type="entry name" value="TRANS-ACONITATE 2-METHYLTRANSFERASE-RELATED"/>
    <property type="match status" value="1"/>
</dbReference>
<accession>A0A934M6H7</accession>
<evidence type="ECO:0000256" key="1">
    <source>
        <dbReference type="ARBA" id="ARBA00022679"/>
    </source>
</evidence>
<dbReference type="InterPro" id="IPR041698">
    <property type="entry name" value="Methyltransf_25"/>
</dbReference>
<dbReference type="RefSeq" id="WP_211143990.1">
    <property type="nucleotide sequence ID" value="NZ_JAEEGB010000027.1"/>
</dbReference>
<protein>
    <submittedName>
        <fullName evidence="3">Class I SAM-dependent methyltransferase</fullName>
    </submittedName>
</protein>
<keyword evidence="1" id="KW-0808">Transferase</keyword>
<keyword evidence="4" id="KW-1185">Reference proteome</keyword>
<dbReference type="InterPro" id="IPR029063">
    <property type="entry name" value="SAM-dependent_MTases_sf"/>
</dbReference>
<dbReference type="Gene3D" id="3.40.50.150">
    <property type="entry name" value="Vaccinia Virus protein VP39"/>
    <property type="match status" value="1"/>
</dbReference>
<dbReference type="Gene3D" id="2.20.25.110">
    <property type="entry name" value="S-adenosyl-L-methionine-dependent methyltransferases"/>
    <property type="match status" value="1"/>
</dbReference>